<evidence type="ECO:0000313" key="1">
    <source>
        <dbReference type="EMBL" id="KAH3692050.1"/>
    </source>
</evidence>
<name>A0A9D3Y3S5_DREPO</name>
<comment type="caution">
    <text evidence="1">The sequence shown here is derived from an EMBL/GenBank/DDBJ whole genome shotgun (WGS) entry which is preliminary data.</text>
</comment>
<dbReference type="EMBL" id="JAIWYP010000026">
    <property type="protein sequence ID" value="KAH3692050.1"/>
    <property type="molecule type" value="Genomic_DNA"/>
</dbReference>
<organism evidence="1 2">
    <name type="scientific">Dreissena polymorpha</name>
    <name type="common">Zebra mussel</name>
    <name type="synonym">Mytilus polymorpha</name>
    <dbReference type="NCBI Taxonomy" id="45954"/>
    <lineage>
        <taxon>Eukaryota</taxon>
        <taxon>Metazoa</taxon>
        <taxon>Spiralia</taxon>
        <taxon>Lophotrochozoa</taxon>
        <taxon>Mollusca</taxon>
        <taxon>Bivalvia</taxon>
        <taxon>Autobranchia</taxon>
        <taxon>Heteroconchia</taxon>
        <taxon>Euheterodonta</taxon>
        <taxon>Imparidentia</taxon>
        <taxon>Neoheterodontei</taxon>
        <taxon>Myida</taxon>
        <taxon>Dreissenoidea</taxon>
        <taxon>Dreissenidae</taxon>
        <taxon>Dreissena</taxon>
    </lineage>
</organism>
<proteinExistence type="predicted"/>
<dbReference type="AlphaFoldDB" id="A0A9D3Y3S5"/>
<gene>
    <name evidence="1" type="ORF">DPMN_194927</name>
</gene>
<protein>
    <submittedName>
        <fullName evidence="1">Uncharacterized protein</fullName>
    </submittedName>
</protein>
<reference evidence="1" key="2">
    <citation type="submission" date="2020-11" db="EMBL/GenBank/DDBJ databases">
        <authorList>
            <person name="McCartney M.A."/>
            <person name="Auch B."/>
            <person name="Kono T."/>
            <person name="Mallez S."/>
            <person name="Becker A."/>
            <person name="Gohl D.M."/>
            <person name="Silverstein K.A.T."/>
            <person name="Koren S."/>
            <person name="Bechman K.B."/>
            <person name="Herman A."/>
            <person name="Abrahante J.E."/>
            <person name="Garbe J."/>
        </authorList>
    </citation>
    <scope>NUCLEOTIDE SEQUENCE</scope>
    <source>
        <strain evidence="1">Duluth1</strain>
        <tissue evidence="1">Whole animal</tissue>
    </source>
</reference>
<evidence type="ECO:0000313" key="2">
    <source>
        <dbReference type="Proteomes" id="UP000828390"/>
    </source>
</evidence>
<reference evidence="1" key="1">
    <citation type="journal article" date="2019" name="bioRxiv">
        <title>The Genome of the Zebra Mussel, Dreissena polymorpha: A Resource for Invasive Species Research.</title>
        <authorList>
            <person name="McCartney M.A."/>
            <person name="Auch B."/>
            <person name="Kono T."/>
            <person name="Mallez S."/>
            <person name="Zhang Y."/>
            <person name="Obille A."/>
            <person name="Becker A."/>
            <person name="Abrahante J.E."/>
            <person name="Garbe J."/>
            <person name="Badalamenti J.P."/>
            <person name="Herman A."/>
            <person name="Mangelson H."/>
            <person name="Liachko I."/>
            <person name="Sullivan S."/>
            <person name="Sone E.D."/>
            <person name="Koren S."/>
            <person name="Silverstein K.A.T."/>
            <person name="Beckman K.B."/>
            <person name="Gohl D.M."/>
        </authorList>
    </citation>
    <scope>NUCLEOTIDE SEQUENCE</scope>
    <source>
        <strain evidence="1">Duluth1</strain>
        <tissue evidence="1">Whole animal</tissue>
    </source>
</reference>
<accession>A0A9D3Y3S5</accession>
<dbReference type="Proteomes" id="UP000828390">
    <property type="component" value="Unassembled WGS sequence"/>
</dbReference>
<keyword evidence="2" id="KW-1185">Reference proteome</keyword>
<sequence length="55" mass="6020">MRNCLFVNDNVYVTIASGNDYVPKHADTISKTVNVQFKLLPFDGVSTGCSPLTVE</sequence>